<sequence length="827" mass="90359">MESASGGGARPAKRRRTVQNSTDADGSTAKGPTDSVDLTAFMGSLQREIGDLHRSIKASKDSRVEKAFQRLPRGMRRRTASHDAKRLPRRLQQQARRDQAADNTPSVAVGLAKRRRGHPLPIDQLRLPTHMWLAKRAHMACPGALWHAVVAKTPANKTYRASLRSAGLRPGTCLSWDTSYMAVLRLQADDAAQLDAVLAAVIEPALLQRPGLRRGACCIDAKLPRRYGYQEGGLAGGLMAGPGNCGAMTLFYNPKADSTATNATTEALLRVHPTIFSHVWTTLVAVVRRRHLAVTIQDLRMDIGSIELTGSCAVDALLALLRPCRPDDPQAADFLQLRAVDASALAPASGAMLAFDVQDPRYDVEEGNEQKVGHLDPASAAEWPASSNVTRQPSGLFDDTLRRQAAWMPSQQSLDRRRGKLPVNSRLLSTPSDRPIPVILAVAGAAIPLSPAAPSVSSSHTSPSWTLLAPRGCIDVFWRVLHRQSLRSSGRRPLLAGLDEDRFVALERGQPWFPADFPGTPAGWDWELDSRRAAKVAWDKTPPAKRPQWSAVDLGGTKKGELGSGFACDWEHLFGVDPVSTAVATATDSNSASADLPPEEVQFEALRLPCDLVREMHHVTWADLRTAAACLRLPSPQEQQQQPVWRKPFALATVSVEMLGRGTPLARARIYRLPTDDADRRRLWRALADNDSHHGHQTQQNTMRRMPPGADMATRKRLLAQSLLETPLPYPASSLAQARQQHLPLPDATDLIGFVTSGAQRFQTGKGFAIGHVAAQKLAEAMVAAEADVQQQQQQRQHKKQTAARLCIVRNVGETVGWLARWTVLSC</sequence>
<proteinExistence type="predicted"/>
<keyword evidence="10" id="KW-1185">Reference proteome</keyword>
<dbReference type="InParanoid" id="F0XHP0"/>
<dbReference type="InterPro" id="IPR009723">
    <property type="entry name" value="Pop1_N"/>
</dbReference>
<dbReference type="GO" id="GO:0000172">
    <property type="term" value="C:ribonuclease MRP complex"/>
    <property type="evidence" value="ECO:0007669"/>
    <property type="project" value="InterPro"/>
</dbReference>
<dbReference type="GeneID" id="25975903"/>
<reference evidence="9 10" key="1">
    <citation type="journal article" date="2011" name="Proc. Natl. Acad. Sci. U.S.A.">
        <title>Genome and transcriptome analyses of the mountain pine beetle-fungal symbiont Grosmannia clavigera, a lodgepole pine pathogen.</title>
        <authorList>
            <person name="DiGuistini S."/>
            <person name="Wang Y."/>
            <person name="Liao N.Y."/>
            <person name="Taylor G."/>
            <person name="Tanguay P."/>
            <person name="Feau N."/>
            <person name="Henrissat B."/>
            <person name="Chan S.K."/>
            <person name="Hesse-Orce U."/>
            <person name="Alamouti S.M."/>
            <person name="Tsui C.K.M."/>
            <person name="Docking R.T."/>
            <person name="Levasseur A."/>
            <person name="Haridas S."/>
            <person name="Robertson G."/>
            <person name="Birol I."/>
            <person name="Holt R.A."/>
            <person name="Marra M.A."/>
            <person name="Hamelin R.C."/>
            <person name="Hirst M."/>
            <person name="Jones S.J.M."/>
            <person name="Bohlmann J."/>
            <person name="Breuil C."/>
        </authorList>
    </citation>
    <scope>NUCLEOTIDE SEQUENCE [LARGE SCALE GENOMIC DNA]</scope>
    <source>
        <strain evidence="10">kw1407 / UAMH 11150</strain>
    </source>
</reference>
<dbReference type="PANTHER" id="PTHR22731:SF3">
    <property type="entry name" value="RIBONUCLEASES P_MRP PROTEIN SUBUNIT POP1"/>
    <property type="match status" value="1"/>
</dbReference>
<keyword evidence="3" id="KW-0539">Nucleus</keyword>
<evidence type="ECO:0000259" key="7">
    <source>
        <dbReference type="Pfam" id="PF08170"/>
    </source>
</evidence>
<dbReference type="InterPro" id="IPR039182">
    <property type="entry name" value="Pop1"/>
</dbReference>
<feature type="domain" description="POP1 C-terminal" evidence="8">
    <location>
        <begin position="650"/>
        <end position="825"/>
    </location>
</feature>
<dbReference type="HOGENOM" id="CLU_007205_0_0_1"/>
<organism evidence="10">
    <name type="scientific">Grosmannia clavigera (strain kw1407 / UAMH 11150)</name>
    <name type="common">Blue stain fungus</name>
    <name type="synonym">Graphiocladiella clavigera</name>
    <dbReference type="NCBI Taxonomy" id="655863"/>
    <lineage>
        <taxon>Eukaryota</taxon>
        <taxon>Fungi</taxon>
        <taxon>Dikarya</taxon>
        <taxon>Ascomycota</taxon>
        <taxon>Pezizomycotina</taxon>
        <taxon>Sordariomycetes</taxon>
        <taxon>Sordariomycetidae</taxon>
        <taxon>Ophiostomatales</taxon>
        <taxon>Ophiostomataceae</taxon>
        <taxon>Leptographium</taxon>
    </lineage>
</organism>
<evidence type="ECO:0000256" key="3">
    <source>
        <dbReference type="ARBA" id="ARBA00023242"/>
    </source>
</evidence>
<keyword evidence="4" id="KW-0175">Coiled coil</keyword>
<feature type="coiled-coil region" evidence="4">
    <location>
        <begin position="775"/>
        <end position="802"/>
    </location>
</feature>
<dbReference type="GO" id="GO:0005655">
    <property type="term" value="C:nucleolar ribonuclease P complex"/>
    <property type="evidence" value="ECO:0007669"/>
    <property type="project" value="InterPro"/>
</dbReference>
<evidence type="ECO:0000256" key="2">
    <source>
        <dbReference type="ARBA" id="ARBA00022694"/>
    </source>
</evidence>
<dbReference type="Pfam" id="PF08170">
    <property type="entry name" value="POPLD"/>
    <property type="match status" value="1"/>
</dbReference>
<evidence type="ECO:0000259" key="8">
    <source>
        <dbReference type="Pfam" id="PF22770"/>
    </source>
</evidence>
<dbReference type="AlphaFoldDB" id="F0XHP0"/>
<evidence type="ECO:0000256" key="1">
    <source>
        <dbReference type="ARBA" id="ARBA00004123"/>
    </source>
</evidence>
<dbReference type="eggNOG" id="KOG3322">
    <property type="taxonomic scope" value="Eukaryota"/>
</dbReference>
<evidence type="ECO:0000259" key="6">
    <source>
        <dbReference type="Pfam" id="PF06978"/>
    </source>
</evidence>
<evidence type="ECO:0000313" key="10">
    <source>
        <dbReference type="Proteomes" id="UP000007796"/>
    </source>
</evidence>
<name>F0XHP0_GROCL</name>
<dbReference type="InterPro" id="IPR055079">
    <property type="entry name" value="POP1_C"/>
</dbReference>
<feature type="domain" description="Pop1 N-terminal" evidence="6">
    <location>
        <begin position="41"/>
        <end position="114"/>
    </location>
</feature>
<feature type="domain" description="POPLD" evidence="7">
    <location>
        <begin position="464"/>
        <end position="570"/>
    </location>
</feature>
<dbReference type="FunCoup" id="F0XHP0">
    <property type="interactions" value="94"/>
</dbReference>
<accession>F0XHP0</accession>
<dbReference type="Proteomes" id="UP000007796">
    <property type="component" value="Unassembled WGS sequence"/>
</dbReference>
<dbReference type="STRING" id="655863.F0XHP0"/>
<gene>
    <name evidence="9" type="ORF">CMQ_2867</name>
</gene>
<dbReference type="RefSeq" id="XP_014172420.1">
    <property type="nucleotide sequence ID" value="XM_014316945.1"/>
</dbReference>
<dbReference type="GO" id="GO:0001682">
    <property type="term" value="P:tRNA 5'-leader removal"/>
    <property type="evidence" value="ECO:0007669"/>
    <property type="project" value="InterPro"/>
</dbReference>
<feature type="region of interest" description="Disordered" evidence="5">
    <location>
        <begin position="56"/>
        <end position="106"/>
    </location>
</feature>
<dbReference type="OrthoDB" id="442863at2759"/>
<dbReference type="InterPro" id="IPR012590">
    <property type="entry name" value="POPLD_dom"/>
</dbReference>
<evidence type="ECO:0000256" key="5">
    <source>
        <dbReference type="SAM" id="MobiDB-lite"/>
    </source>
</evidence>
<comment type="subcellular location">
    <subcellularLocation>
        <location evidence="1">Nucleus</location>
    </subcellularLocation>
</comment>
<evidence type="ECO:0000313" key="9">
    <source>
        <dbReference type="EMBL" id="EFX02938.1"/>
    </source>
</evidence>
<feature type="region of interest" description="Disordered" evidence="5">
    <location>
        <begin position="1"/>
        <end position="36"/>
    </location>
</feature>
<feature type="compositionally biased region" description="Basic and acidic residues" evidence="5">
    <location>
        <begin position="56"/>
        <end position="68"/>
    </location>
</feature>
<evidence type="ECO:0000256" key="4">
    <source>
        <dbReference type="SAM" id="Coils"/>
    </source>
</evidence>
<dbReference type="PANTHER" id="PTHR22731">
    <property type="entry name" value="RIBONUCLEASES P/MRP PROTEIN SUBUNIT POP1"/>
    <property type="match status" value="1"/>
</dbReference>
<keyword evidence="2" id="KW-0819">tRNA processing</keyword>
<feature type="domain" description="Pop1 N-terminal" evidence="6">
    <location>
        <begin position="127"/>
        <end position="188"/>
    </location>
</feature>
<dbReference type="Pfam" id="PF06978">
    <property type="entry name" value="POP1_N"/>
    <property type="match status" value="2"/>
</dbReference>
<protein>
    <submittedName>
        <fullName evidence="9">Ribonuclease p complex subunit</fullName>
    </submittedName>
</protein>
<dbReference type="EMBL" id="GL629769">
    <property type="protein sequence ID" value="EFX02938.1"/>
    <property type="molecule type" value="Genomic_DNA"/>
</dbReference>
<dbReference type="Pfam" id="PF22770">
    <property type="entry name" value="POP1_C"/>
    <property type="match status" value="1"/>
</dbReference>